<dbReference type="SUPFAM" id="SSF109604">
    <property type="entry name" value="HD-domain/PDEase-like"/>
    <property type="match status" value="1"/>
</dbReference>
<protein>
    <recommendedName>
        <fullName evidence="3">PDEase domain-containing protein</fullName>
    </recommendedName>
</protein>
<dbReference type="CDD" id="cd00077">
    <property type="entry name" value="HDc"/>
    <property type="match status" value="1"/>
</dbReference>
<proteinExistence type="predicted"/>
<comment type="caution">
    <text evidence="4">The sequence shown here is derived from an EMBL/GenBank/DDBJ whole genome shotgun (WGS) entry which is preliminary data.</text>
</comment>
<accession>A0ABR2K5H9</accession>
<dbReference type="InterPro" id="IPR002073">
    <property type="entry name" value="PDEase_catalytic_dom"/>
</dbReference>
<dbReference type="Pfam" id="PF00233">
    <property type="entry name" value="PDEase_I"/>
    <property type="match status" value="1"/>
</dbReference>
<evidence type="ECO:0000313" key="4">
    <source>
        <dbReference type="EMBL" id="KAK8886387.1"/>
    </source>
</evidence>
<evidence type="ECO:0000256" key="1">
    <source>
        <dbReference type="ARBA" id="ARBA00022723"/>
    </source>
</evidence>
<keyword evidence="2" id="KW-0378">Hydrolase</keyword>
<sequence>MSKNSMKQSEFLEKLITLVSSNTNNYSSSVSNSLEPTFSKFFALVSQYVTYKHYFLLQAPQVIEKYFILCSDVLIPDTPVVSFPEFGAIYGSEAKIHFQKYDLPKQFFENFTASSAAIIDIAEGLFLVLFDVADSELKNDEIDLISYIKAAILKIYKACEVDYEYSLKEVYSFSENYLDNLSKRSFSVANYHPSEAFLHTFAFFVRGKISNCGNCSPSTVKVKEVKCSTVNINDQDMLKFMVELRRHYNDVPYHNWLHALDVTQYVYSIIKQTNLWKFLTSLEIFGLLFSSLCHDTDHNGMNNNFHRKAHTVFAHLAPNLPPLEHHHSCITMDLSRSLFQQIQDEHDRLYLCHFVINCIMATDMEQHKVFLNEFQELQNDGFDINKENHRLLLAQIILKAGDLSNTVRDFDEAVRMTTKLNNECHRQGDEEVRLNLPISPMCDRNDKTPMCVGQIGFYKFVSGPLMKELHTFFAPSLIDNEKQFENNLKRWESMKEELK</sequence>
<feature type="domain" description="PDEase" evidence="3">
    <location>
        <begin position="159"/>
        <end position="498"/>
    </location>
</feature>
<dbReference type="EMBL" id="JAPFFF010000007">
    <property type="protein sequence ID" value="KAK8886387.1"/>
    <property type="molecule type" value="Genomic_DNA"/>
</dbReference>
<evidence type="ECO:0000256" key="2">
    <source>
        <dbReference type="ARBA" id="ARBA00022801"/>
    </source>
</evidence>
<evidence type="ECO:0000259" key="3">
    <source>
        <dbReference type="PROSITE" id="PS51845"/>
    </source>
</evidence>
<dbReference type="PANTHER" id="PTHR11347">
    <property type="entry name" value="CYCLIC NUCLEOTIDE PHOSPHODIESTERASE"/>
    <property type="match status" value="1"/>
</dbReference>
<organism evidence="4 5">
    <name type="scientific">Tritrichomonas musculus</name>
    <dbReference type="NCBI Taxonomy" id="1915356"/>
    <lineage>
        <taxon>Eukaryota</taxon>
        <taxon>Metamonada</taxon>
        <taxon>Parabasalia</taxon>
        <taxon>Tritrichomonadida</taxon>
        <taxon>Tritrichomonadidae</taxon>
        <taxon>Tritrichomonas</taxon>
    </lineage>
</organism>
<dbReference type="InterPro" id="IPR023088">
    <property type="entry name" value="PDEase"/>
</dbReference>
<evidence type="ECO:0000313" key="5">
    <source>
        <dbReference type="Proteomes" id="UP001470230"/>
    </source>
</evidence>
<keyword evidence="1" id="KW-0479">Metal-binding</keyword>
<dbReference type="Gene3D" id="1.10.1300.10">
    <property type="entry name" value="3'5'-cyclic nucleotide phosphodiesterase, catalytic domain"/>
    <property type="match status" value="1"/>
</dbReference>
<dbReference type="Proteomes" id="UP001470230">
    <property type="component" value="Unassembled WGS sequence"/>
</dbReference>
<dbReference type="InterPro" id="IPR003607">
    <property type="entry name" value="HD/PDEase_dom"/>
</dbReference>
<keyword evidence="5" id="KW-1185">Reference proteome</keyword>
<dbReference type="PROSITE" id="PS51845">
    <property type="entry name" value="PDEASE_I_2"/>
    <property type="match status" value="1"/>
</dbReference>
<name>A0ABR2K5H9_9EUKA</name>
<dbReference type="PRINTS" id="PR00387">
    <property type="entry name" value="PDIESTERASE1"/>
</dbReference>
<dbReference type="InterPro" id="IPR036971">
    <property type="entry name" value="PDEase_catalytic_dom_sf"/>
</dbReference>
<reference evidence="4 5" key="1">
    <citation type="submission" date="2024-04" db="EMBL/GenBank/DDBJ databases">
        <title>Tritrichomonas musculus Genome.</title>
        <authorList>
            <person name="Alves-Ferreira E."/>
            <person name="Grigg M."/>
            <person name="Lorenzi H."/>
            <person name="Galac M."/>
        </authorList>
    </citation>
    <scope>NUCLEOTIDE SEQUENCE [LARGE SCALE GENOMIC DNA]</scope>
    <source>
        <strain evidence="4 5">EAF2021</strain>
    </source>
</reference>
<gene>
    <name evidence="4" type="ORF">M9Y10_041850</name>
</gene>